<keyword evidence="1" id="KW-1133">Transmembrane helix</keyword>
<proteinExistence type="predicted"/>
<evidence type="ECO:0000313" key="2">
    <source>
        <dbReference type="EMBL" id="GEN58041.1"/>
    </source>
</evidence>
<evidence type="ECO:0000256" key="1">
    <source>
        <dbReference type="SAM" id="Phobius"/>
    </source>
</evidence>
<feature type="transmembrane region" description="Helical" evidence="1">
    <location>
        <begin position="31"/>
        <end position="50"/>
    </location>
</feature>
<dbReference type="STRING" id="442899.SAMN05720591_1548"/>
<keyword evidence="1" id="KW-0472">Membrane</keyword>
<dbReference type="AlphaFoldDB" id="A0A511X538"/>
<dbReference type="Proteomes" id="UP000321400">
    <property type="component" value="Unassembled WGS sequence"/>
</dbReference>
<evidence type="ECO:0000313" key="3">
    <source>
        <dbReference type="Proteomes" id="UP000321400"/>
    </source>
</evidence>
<reference evidence="2 3" key="1">
    <citation type="submission" date="2019-07" db="EMBL/GenBank/DDBJ databases">
        <title>Whole genome shotgun sequence of Halolactibacillus alkaliphilus NBRC 103919.</title>
        <authorList>
            <person name="Hosoyama A."/>
            <person name="Uohara A."/>
            <person name="Ohji S."/>
            <person name="Ichikawa N."/>
        </authorList>
    </citation>
    <scope>NUCLEOTIDE SEQUENCE [LARGE SCALE GENOMIC DNA]</scope>
    <source>
        <strain evidence="2 3">NBRC 103919</strain>
    </source>
</reference>
<dbReference type="EMBL" id="BJYE01000061">
    <property type="protein sequence ID" value="GEN58041.1"/>
    <property type="molecule type" value="Genomic_DNA"/>
</dbReference>
<keyword evidence="3" id="KW-1185">Reference proteome</keyword>
<name>A0A511X538_9BACI</name>
<sequence length="246" mass="28855">METATNLLSLITKYMEQSTQPLGFWDGFLKYGIPIIQTVILLGGALAGLYKYYSVKNKEINEQMLKDVYAPLYQYFIKQELYCYINKIDRDYKESPILELTNTKRNEKTYFGEKTKTEVTVLEETLLNLNRNEFLSILDSVNIGLASKELLTLLNMYKVLIYHELKADKTSDRFLDATIMKVDIENAIRKEVIIGYLHYHKKLKLDTITTNEFHQITGDKIEFNYKVDQSVKERLRDDILNNPDKY</sequence>
<organism evidence="2 3">
    <name type="scientific">Halolactibacillus alkaliphilus</name>
    <dbReference type="NCBI Taxonomy" id="442899"/>
    <lineage>
        <taxon>Bacteria</taxon>
        <taxon>Bacillati</taxon>
        <taxon>Bacillota</taxon>
        <taxon>Bacilli</taxon>
        <taxon>Bacillales</taxon>
        <taxon>Bacillaceae</taxon>
        <taxon>Halolactibacillus</taxon>
    </lineage>
</organism>
<dbReference type="RefSeq" id="WP_089803668.1">
    <property type="nucleotide sequence ID" value="NZ_BJYE01000061.1"/>
</dbReference>
<accession>A0A511X538</accession>
<keyword evidence="1" id="KW-0812">Transmembrane</keyword>
<comment type="caution">
    <text evidence="2">The sequence shown here is derived from an EMBL/GenBank/DDBJ whole genome shotgun (WGS) entry which is preliminary data.</text>
</comment>
<gene>
    <name evidence="2" type="ORF">HAL01_25050</name>
</gene>
<protein>
    <submittedName>
        <fullName evidence="2">Uncharacterized protein</fullName>
    </submittedName>
</protein>